<keyword evidence="3" id="KW-1185">Reference proteome</keyword>
<dbReference type="SUPFAM" id="SSF51658">
    <property type="entry name" value="Xylose isomerase-like"/>
    <property type="match status" value="1"/>
</dbReference>
<sequence length="260" mass="29674">MNRKNIKAGLKLWSVNTDHYLKEACRLYSLGIYDYIELYVVPDTTDTLSAWKKLKIPFIIHNAHFAHGFNLAKRENRARNMEIYEQSRLFADELKAESIIFHGGIDGDVNETAKQLSSFREQRALIENKPFVALPNKMGGNFCRGATVDELKLIMDTASCGLCFDIGHAVCSANSQNIEPYSFLKEIKKLTPRMYHLSDITDMTSPYDAHPHLGTGNLDIRWVMDEIIHEGACVSVETNKDSKEKLDDFEKDICYLKNCQ</sequence>
<accession>A0ABS7DEA7</accession>
<reference evidence="2 3" key="1">
    <citation type="submission" date="2021-03" db="EMBL/GenBank/DDBJ databases">
        <title>Succinivibrio sp. nov. isolated from feces of cow.</title>
        <authorList>
            <person name="Choi J.-Y."/>
        </authorList>
    </citation>
    <scope>NUCLEOTIDE SEQUENCE [LARGE SCALE GENOMIC DNA]</scope>
    <source>
        <strain evidence="2 3">AGMB01872</strain>
    </source>
</reference>
<name>A0ABS7DEA7_9GAMM</name>
<dbReference type="InterPro" id="IPR036237">
    <property type="entry name" value="Xyl_isomerase-like_sf"/>
</dbReference>
<dbReference type="Gene3D" id="3.20.20.150">
    <property type="entry name" value="Divalent-metal-dependent TIM barrel enzymes"/>
    <property type="match status" value="1"/>
</dbReference>
<dbReference type="Proteomes" id="UP000731465">
    <property type="component" value="Unassembled WGS sequence"/>
</dbReference>
<gene>
    <name evidence="2" type="ORF">J5V48_01825</name>
</gene>
<comment type="caution">
    <text evidence="2">The sequence shown here is derived from an EMBL/GenBank/DDBJ whole genome shotgun (WGS) entry which is preliminary data.</text>
</comment>
<dbReference type="EMBL" id="JAGFNY010000003">
    <property type="protein sequence ID" value="MBW7569625.1"/>
    <property type="molecule type" value="Genomic_DNA"/>
</dbReference>
<dbReference type="RefSeq" id="WP_219936411.1">
    <property type="nucleotide sequence ID" value="NZ_JAGFNY010000003.1"/>
</dbReference>
<feature type="domain" description="Xylose isomerase-like TIM barrel" evidence="1">
    <location>
        <begin position="47"/>
        <end position="258"/>
    </location>
</feature>
<evidence type="ECO:0000259" key="1">
    <source>
        <dbReference type="Pfam" id="PF01261"/>
    </source>
</evidence>
<evidence type="ECO:0000313" key="2">
    <source>
        <dbReference type="EMBL" id="MBW7569625.1"/>
    </source>
</evidence>
<organism evidence="2 3">
    <name type="scientific">Succinivibrio faecicola</name>
    <dbReference type="NCBI Taxonomy" id="2820300"/>
    <lineage>
        <taxon>Bacteria</taxon>
        <taxon>Pseudomonadati</taxon>
        <taxon>Pseudomonadota</taxon>
        <taxon>Gammaproteobacteria</taxon>
        <taxon>Aeromonadales</taxon>
        <taxon>Succinivibrionaceae</taxon>
        <taxon>Succinivibrio</taxon>
    </lineage>
</organism>
<dbReference type="InterPro" id="IPR013022">
    <property type="entry name" value="Xyl_isomerase-like_TIM-brl"/>
</dbReference>
<dbReference type="Pfam" id="PF01261">
    <property type="entry name" value="AP_endonuc_2"/>
    <property type="match status" value="1"/>
</dbReference>
<proteinExistence type="predicted"/>
<protein>
    <recommendedName>
        <fullName evidence="1">Xylose isomerase-like TIM barrel domain-containing protein</fullName>
    </recommendedName>
</protein>
<evidence type="ECO:0000313" key="3">
    <source>
        <dbReference type="Proteomes" id="UP000731465"/>
    </source>
</evidence>